<dbReference type="Proteomes" id="UP000541444">
    <property type="component" value="Unassembled WGS sequence"/>
</dbReference>
<name>A0A7J7KYB8_9MAGN</name>
<dbReference type="OrthoDB" id="1747792at2759"/>
<dbReference type="PANTHER" id="PTHR33928:SF7">
    <property type="entry name" value="POLYGALACTURONASE QRT3"/>
    <property type="match status" value="1"/>
</dbReference>
<dbReference type="AlphaFoldDB" id="A0A7J7KYB8"/>
<proteinExistence type="predicted"/>
<comment type="caution">
    <text evidence="1">The sequence shown here is derived from an EMBL/GenBank/DDBJ whole genome shotgun (WGS) entry which is preliminary data.</text>
</comment>
<protein>
    <submittedName>
        <fullName evidence="1">Uncharacterized protein</fullName>
    </submittedName>
</protein>
<sequence length="109" mass="12147">MFSGSGKGIDIVQINRNFGNIYQVVIDQNNARGMNLKATVARGFTQGNGTLWSVDFNWALLFPNRIRHVQYSLSTSESFPNHVLQNVSGNRVLVESNVAMPDDVYVTIN</sequence>
<reference evidence="1 2" key="1">
    <citation type="journal article" date="2020" name="IScience">
        <title>Genome Sequencing of the Endangered Kingdonia uniflora (Circaeasteraceae, Ranunculales) Reveals Potential Mechanisms of Evolutionary Specialization.</title>
        <authorList>
            <person name="Sun Y."/>
            <person name="Deng T."/>
            <person name="Zhang A."/>
            <person name="Moore M.J."/>
            <person name="Landis J.B."/>
            <person name="Lin N."/>
            <person name="Zhang H."/>
            <person name="Zhang X."/>
            <person name="Huang J."/>
            <person name="Zhang X."/>
            <person name="Sun H."/>
            <person name="Wang H."/>
        </authorList>
    </citation>
    <scope>NUCLEOTIDE SEQUENCE [LARGE SCALE GENOMIC DNA]</scope>
    <source>
        <strain evidence="1">TB1705</strain>
        <tissue evidence="1">Leaf</tissue>
    </source>
</reference>
<organism evidence="1 2">
    <name type="scientific">Kingdonia uniflora</name>
    <dbReference type="NCBI Taxonomy" id="39325"/>
    <lineage>
        <taxon>Eukaryota</taxon>
        <taxon>Viridiplantae</taxon>
        <taxon>Streptophyta</taxon>
        <taxon>Embryophyta</taxon>
        <taxon>Tracheophyta</taxon>
        <taxon>Spermatophyta</taxon>
        <taxon>Magnoliopsida</taxon>
        <taxon>Ranunculales</taxon>
        <taxon>Circaeasteraceae</taxon>
        <taxon>Kingdonia</taxon>
    </lineage>
</organism>
<dbReference type="InterPro" id="IPR039279">
    <property type="entry name" value="QRT3-like"/>
</dbReference>
<dbReference type="PANTHER" id="PTHR33928">
    <property type="entry name" value="POLYGALACTURONASE QRT3"/>
    <property type="match status" value="1"/>
</dbReference>
<keyword evidence="2" id="KW-1185">Reference proteome</keyword>
<dbReference type="EMBL" id="JACGCM010002788">
    <property type="protein sequence ID" value="KAF6135328.1"/>
    <property type="molecule type" value="Genomic_DNA"/>
</dbReference>
<accession>A0A7J7KYB8</accession>
<dbReference type="GO" id="GO:0004650">
    <property type="term" value="F:polygalacturonase activity"/>
    <property type="evidence" value="ECO:0007669"/>
    <property type="project" value="InterPro"/>
</dbReference>
<evidence type="ECO:0000313" key="1">
    <source>
        <dbReference type="EMBL" id="KAF6135328.1"/>
    </source>
</evidence>
<gene>
    <name evidence="1" type="ORF">GIB67_027202</name>
</gene>
<evidence type="ECO:0000313" key="2">
    <source>
        <dbReference type="Proteomes" id="UP000541444"/>
    </source>
</evidence>